<reference evidence="3 4" key="1">
    <citation type="submission" date="2017-04" db="EMBL/GenBank/DDBJ databases">
        <authorList>
            <person name="Afonso C.L."/>
            <person name="Miller P.J."/>
            <person name="Scott M.A."/>
            <person name="Spackman E."/>
            <person name="Goraichik I."/>
            <person name="Dimitrov K.M."/>
            <person name="Suarez D.L."/>
            <person name="Swayne D.E."/>
        </authorList>
    </citation>
    <scope>NUCLEOTIDE SEQUENCE [LARGE SCALE GENOMIC DNA]</scope>
    <source>
        <strain evidence="3 4">11</strain>
    </source>
</reference>
<keyword evidence="1 3" id="KW-0378">Hydrolase</keyword>
<dbReference type="PROSITE" id="PS51462">
    <property type="entry name" value="NUDIX"/>
    <property type="match status" value="1"/>
</dbReference>
<dbReference type="PANTHER" id="PTHR21340">
    <property type="entry name" value="DIADENOSINE 5,5-P1,P4-TETRAPHOSPHATE PYROPHOSPHOHYDROLASE MUTT"/>
    <property type="match status" value="1"/>
</dbReference>
<organism evidence="3 4">
    <name type="scientific">Paenibacillus aquistagni</name>
    <dbReference type="NCBI Taxonomy" id="1852522"/>
    <lineage>
        <taxon>Bacteria</taxon>
        <taxon>Bacillati</taxon>
        <taxon>Bacillota</taxon>
        <taxon>Bacilli</taxon>
        <taxon>Bacillales</taxon>
        <taxon>Paenibacillaceae</taxon>
        <taxon>Paenibacillus</taxon>
    </lineage>
</organism>
<proteinExistence type="predicted"/>
<dbReference type="Proteomes" id="UP000193834">
    <property type="component" value="Unassembled WGS sequence"/>
</dbReference>
<sequence length="151" mass="17586">MARAPYQVLIIPYIRKEDHKIMFALFRRSQEGYWQGIAGGGEEGESIIETAKREAFEEAGIQQDQKYIQLDSCSGLSVVSVVGEFMWGCDKYIIPEHCFGVEVDNQDLLISSEHKEYKWVCYEEAIEMLKWDSNKTAIWELNQRLLRENLK</sequence>
<dbReference type="InterPro" id="IPR051325">
    <property type="entry name" value="Nudix_hydrolase_domain"/>
</dbReference>
<dbReference type="AlphaFoldDB" id="A0A1X7IX84"/>
<dbReference type="InterPro" id="IPR015797">
    <property type="entry name" value="NUDIX_hydrolase-like_dom_sf"/>
</dbReference>
<dbReference type="InterPro" id="IPR020084">
    <property type="entry name" value="NUDIX_hydrolase_CS"/>
</dbReference>
<evidence type="ECO:0000313" key="3">
    <source>
        <dbReference type="EMBL" id="SMG19879.1"/>
    </source>
</evidence>
<dbReference type="EMBL" id="FXAZ01000001">
    <property type="protein sequence ID" value="SMG19879.1"/>
    <property type="molecule type" value="Genomic_DNA"/>
</dbReference>
<dbReference type="STRING" id="1852522.SAMN06295960_0969"/>
<protein>
    <submittedName>
        <fullName evidence="3">dATP pyrophosphohydrolase</fullName>
    </submittedName>
</protein>
<dbReference type="Pfam" id="PF00293">
    <property type="entry name" value="NUDIX"/>
    <property type="match status" value="1"/>
</dbReference>
<dbReference type="GO" id="GO:0006754">
    <property type="term" value="P:ATP biosynthetic process"/>
    <property type="evidence" value="ECO:0007669"/>
    <property type="project" value="TreeGrafter"/>
</dbReference>
<dbReference type="Gene3D" id="3.90.79.10">
    <property type="entry name" value="Nucleoside Triphosphate Pyrophosphohydrolase"/>
    <property type="match status" value="1"/>
</dbReference>
<dbReference type="PROSITE" id="PS00893">
    <property type="entry name" value="NUDIX_BOX"/>
    <property type="match status" value="1"/>
</dbReference>
<dbReference type="OrthoDB" id="9787476at2"/>
<name>A0A1X7IX84_9BACL</name>
<dbReference type="InterPro" id="IPR000086">
    <property type="entry name" value="NUDIX_hydrolase_dom"/>
</dbReference>
<dbReference type="RefSeq" id="WP_085493171.1">
    <property type="nucleotide sequence ID" value="NZ_FXAZ01000001.1"/>
</dbReference>
<dbReference type="GO" id="GO:0006167">
    <property type="term" value="P:AMP biosynthetic process"/>
    <property type="evidence" value="ECO:0007669"/>
    <property type="project" value="TreeGrafter"/>
</dbReference>
<dbReference type="GO" id="GO:0004081">
    <property type="term" value="F:bis(5'-nucleosyl)-tetraphosphatase (asymmetrical) activity"/>
    <property type="evidence" value="ECO:0007669"/>
    <property type="project" value="TreeGrafter"/>
</dbReference>
<evidence type="ECO:0000256" key="1">
    <source>
        <dbReference type="ARBA" id="ARBA00022801"/>
    </source>
</evidence>
<dbReference type="CDD" id="cd04664">
    <property type="entry name" value="NUDIX_DHNTPase_like"/>
    <property type="match status" value="1"/>
</dbReference>
<keyword evidence="4" id="KW-1185">Reference proteome</keyword>
<dbReference type="SUPFAM" id="SSF55811">
    <property type="entry name" value="Nudix"/>
    <property type="match status" value="1"/>
</dbReference>
<dbReference type="PANTHER" id="PTHR21340:SF0">
    <property type="entry name" value="BIS(5'-NUCLEOSYL)-TETRAPHOSPHATASE [ASYMMETRICAL]"/>
    <property type="match status" value="1"/>
</dbReference>
<accession>A0A1X7IX84</accession>
<gene>
    <name evidence="3" type="ORF">SAMN06295960_0969</name>
</gene>
<evidence type="ECO:0000259" key="2">
    <source>
        <dbReference type="PROSITE" id="PS51462"/>
    </source>
</evidence>
<feature type="domain" description="Nudix hydrolase" evidence="2">
    <location>
        <begin position="1"/>
        <end position="142"/>
    </location>
</feature>
<evidence type="ECO:0000313" key="4">
    <source>
        <dbReference type="Proteomes" id="UP000193834"/>
    </source>
</evidence>